<dbReference type="SUPFAM" id="SSF52047">
    <property type="entry name" value="RNI-like"/>
    <property type="match status" value="1"/>
</dbReference>
<sequence>MFMRQRGDLPGLGGCRLSETHCEVVASALKSDPSHLRELDLIICHSPSLSVTSTSSTPFTCTHLLLITKKVSVNNMWTEAEHSSSSALRSNPSHLRELDLRHNDLQDSGVKELLDLQQSPTCRLETLRWRWDLSEGECEEDSVCGRRLSCVLRIQRLKQQQLVCRAALTGPCCWEAEWRQSSRGIRG</sequence>
<name>A0A9N7YWI0_PLEPL</name>
<dbReference type="PANTHER" id="PTHR24106">
    <property type="entry name" value="NACHT, LRR AND CARD DOMAINS-CONTAINING"/>
    <property type="match status" value="1"/>
</dbReference>
<keyword evidence="4" id="KW-1185">Reference proteome</keyword>
<comment type="caution">
    <text evidence="3">The sequence shown here is derived from an EMBL/GenBank/DDBJ whole genome shotgun (WGS) entry which is preliminary data.</text>
</comment>
<keyword evidence="2" id="KW-0677">Repeat</keyword>
<dbReference type="AlphaFoldDB" id="A0A9N7YWI0"/>
<evidence type="ECO:0000313" key="4">
    <source>
        <dbReference type="Proteomes" id="UP001153269"/>
    </source>
</evidence>
<dbReference type="Gene3D" id="3.80.10.10">
    <property type="entry name" value="Ribonuclease Inhibitor"/>
    <property type="match status" value="1"/>
</dbReference>
<feature type="non-terminal residue" evidence="3">
    <location>
        <position position="187"/>
    </location>
</feature>
<dbReference type="InterPro" id="IPR032675">
    <property type="entry name" value="LRR_dom_sf"/>
</dbReference>
<keyword evidence="1" id="KW-0433">Leucine-rich repeat</keyword>
<protein>
    <recommendedName>
        <fullName evidence="5">NACHT, LRR and PYD domains-containing protein 12</fullName>
    </recommendedName>
</protein>
<dbReference type="InterPro" id="IPR051261">
    <property type="entry name" value="NLR"/>
</dbReference>
<accession>A0A9N7YWI0</accession>
<dbReference type="Pfam" id="PF13516">
    <property type="entry name" value="LRR_6"/>
    <property type="match status" value="1"/>
</dbReference>
<evidence type="ECO:0000256" key="1">
    <source>
        <dbReference type="ARBA" id="ARBA00022614"/>
    </source>
</evidence>
<organism evidence="3 4">
    <name type="scientific">Pleuronectes platessa</name>
    <name type="common">European plaice</name>
    <dbReference type="NCBI Taxonomy" id="8262"/>
    <lineage>
        <taxon>Eukaryota</taxon>
        <taxon>Metazoa</taxon>
        <taxon>Chordata</taxon>
        <taxon>Craniata</taxon>
        <taxon>Vertebrata</taxon>
        <taxon>Euteleostomi</taxon>
        <taxon>Actinopterygii</taxon>
        <taxon>Neopterygii</taxon>
        <taxon>Teleostei</taxon>
        <taxon>Neoteleostei</taxon>
        <taxon>Acanthomorphata</taxon>
        <taxon>Carangaria</taxon>
        <taxon>Pleuronectiformes</taxon>
        <taxon>Pleuronectoidei</taxon>
        <taxon>Pleuronectidae</taxon>
        <taxon>Pleuronectes</taxon>
    </lineage>
</organism>
<evidence type="ECO:0000313" key="3">
    <source>
        <dbReference type="EMBL" id="CAB1440335.1"/>
    </source>
</evidence>
<reference evidence="3" key="1">
    <citation type="submission" date="2020-03" db="EMBL/GenBank/DDBJ databases">
        <authorList>
            <person name="Weist P."/>
        </authorList>
    </citation>
    <scope>NUCLEOTIDE SEQUENCE</scope>
</reference>
<dbReference type="InterPro" id="IPR001611">
    <property type="entry name" value="Leu-rich_rpt"/>
</dbReference>
<dbReference type="Proteomes" id="UP001153269">
    <property type="component" value="Unassembled WGS sequence"/>
</dbReference>
<evidence type="ECO:0000256" key="2">
    <source>
        <dbReference type="ARBA" id="ARBA00022737"/>
    </source>
</evidence>
<evidence type="ECO:0008006" key="5">
    <source>
        <dbReference type="Google" id="ProtNLM"/>
    </source>
</evidence>
<dbReference type="EMBL" id="CADEAL010002441">
    <property type="protein sequence ID" value="CAB1440335.1"/>
    <property type="molecule type" value="Genomic_DNA"/>
</dbReference>
<proteinExistence type="predicted"/>
<gene>
    <name evidence="3" type="ORF">PLEPLA_LOCUS28101</name>
</gene>